<name>A0A974GVE2_SEDHY</name>
<dbReference type="GO" id="GO:0006535">
    <property type="term" value="P:cysteine biosynthetic process from serine"/>
    <property type="evidence" value="ECO:0007669"/>
    <property type="project" value="TreeGrafter"/>
</dbReference>
<dbReference type="InterPro" id="IPR015422">
    <property type="entry name" value="PyrdxlP-dep_Trfase_small"/>
</dbReference>
<evidence type="ECO:0000256" key="1">
    <source>
        <dbReference type="ARBA" id="ARBA00001933"/>
    </source>
</evidence>
<dbReference type="GO" id="GO:0071269">
    <property type="term" value="P:L-homocysteine biosynthetic process"/>
    <property type="evidence" value="ECO:0007669"/>
    <property type="project" value="TreeGrafter"/>
</dbReference>
<organism evidence="7 8">
    <name type="scientific">Sedimentibacter hydroxybenzoicus DSM 7310</name>
    <dbReference type="NCBI Taxonomy" id="1123245"/>
    <lineage>
        <taxon>Bacteria</taxon>
        <taxon>Bacillati</taxon>
        <taxon>Bacillota</taxon>
        <taxon>Tissierellia</taxon>
        <taxon>Sedimentibacter</taxon>
    </lineage>
</organism>
<dbReference type="GO" id="GO:0005737">
    <property type="term" value="C:cytoplasm"/>
    <property type="evidence" value="ECO:0007669"/>
    <property type="project" value="TreeGrafter"/>
</dbReference>
<keyword evidence="8" id="KW-1185">Reference proteome</keyword>
<dbReference type="InterPro" id="IPR000277">
    <property type="entry name" value="Cys/Met-Metab_PyrdxlP-dep_enz"/>
</dbReference>
<dbReference type="RefSeq" id="WP_179236964.1">
    <property type="nucleotide sequence ID" value="NZ_JACBNQ010000002.1"/>
</dbReference>
<dbReference type="FunFam" id="3.40.640.10:FF:000035">
    <property type="entry name" value="O-succinylhomoserine sulfhydrylase"/>
    <property type="match status" value="1"/>
</dbReference>
<protein>
    <submittedName>
        <fullName evidence="7">O-acetylhomoserine aminocarboxypropyltransferase/cysteine synthase</fullName>
    </submittedName>
</protein>
<reference evidence="7" key="1">
    <citation type="submission" date="2020-07" db="EMBL/GenBank/DDBJ databases">
        <title>Genomic analysis of a strain of Sedimentibacter Hydroxybenzoicus DSM7310.</title>
        <authorList>
            <person name="Ma S."/>
        </authorList>
    </citation>
    <scope>NUCLEOTIDE SEQUENCE</scope>
    <source>
        <strain evidence="7">DSM 7310</strain>
    </source>
</reference>
<dbReference type="GO" id="GO:0030170">
    <property type="term" value="F:pyridoxal phosphate binding"/>
    <property type="evidence" value="ECO:0007669"/>
    <property type="project" value="InterPro"/>
</dbReference>
<evidence type="ECO:0000256" key="4">
    <source>
        <dbReference type="ARBA" id="ARBA00022898"/>
    </source>
</evidence>
<dbReference type="PIRSF" id="PIRSF001434">
    <property type="entry name" value="CGS"/>
    <property type="match status" value="1"/>
</dbReference>
<keyword evidence="4 5" id="KW-0663">Pyridoxal phosphate</keyword>
<dbReference type="GO" id="GO:0003961">
    <property type="term" value="F:O-acetylhomoserine aminocarboxypropyltransferase activity"/>
    <property type="evidence" value="ECO:0007669"/>
    <property type="project" value="TreeGrafter"/>
</dbReference>
<proteinExistence type="inferred from homology"/>
<evidence type="ECO:0000256" key="5">
    <source>
        <dbReference type="PIRSR" id="PIRSR001434-2"/>
    </source>
</evidence>
<evidence type="ECO:0000256" key="2">
    <source>
        <dbReference type="ARBA" id="ARBA00009077"/>
    </source>
</evidence>
<dbReference type="EMBL" id="JACBNQ010000002">
    <property type="protein sequence ID" value="NYB73282.1"/>
    <property type="molecule type" value="Genomic_DNA"/>
</dbReference>
<evidence type="ECO:0000313" key="8">
    <source>
        <dbReference type="Proteomes" id="UP000611629"/>
    </source>
</evidence>
<dbReference type="Pfam" id="PF01053">
    <property type="entry name" value="Cys_Met_Meta_PP"/>
    <property type="match status" value="1"/>
</dbReference>
<keyword evidence="3" id="KW-0808">Transferase</keyword>
<comment type="similarity">
    <text evidence="2 6">Belongs to the trans-sulfuration enzymes family.</text>
</comment>
<dbReference type="GO" id="GO:0019346">
    <property type="term" value="P:transsulfuration"/>
    <property type="evidence" value="ECO:0007669"/>
    <property type="project" value="InterPro"/>
</dbReference>
<dbReference type="GO" id="GO:0004124">
    <property type="term" value="F:cysteine synthase activity"/>
    <property type="evidence" value="ECO:0007669"/>
    <property type="project" value="TreeGrafter"/>
</dbReference>
<dbReference type="Gene3D" id="3.40.640.10">
    <property type="entry name" value="Type I PLP-dependent aspartate aminotransferase-like (Major domain)"/>
    <property type="match status" value="1"/>
</dbReference>
<comment type="caution">
    <text evidence="7">The sequence shown here is derived from an EMBL/GenBank/DDBJ whole genome shotgun (WGS) entry which is preliminary data.</text>
</comment>
<evidence type="ECO:0000256" key="6">
    <source>
        <dbReference type="RuleBase" id="RU362118"/>
    </source>
</evidence>
<dbReference type="PANTHER" id="PTHR43797:SF3">
    <property type="entry name" value="O-ACETYLHOMOSERINE SULFHYDRYLASE"/>
    <property type="match status" value="1"/>
</dbReference>
<comment type="cofactor">
    <cofactor evidence="1 6">
        <name>pyridoxal 5'-phosphate</name>
        <dbReference type="ChEBI" id="CHEBI:597326"/>
    </cofactor>
</comment>
<accession>A0A974GVE2</accession>
<sequence>MKKNFKVETKLVQSLEEFKEGEPRVYPLVQSTTYNYKDPDFVADLFNLTESGYFYSRIGNPTVQAFENKIAQLEGGVGAVAVSSGQAATTMAILNICNSGDHIVACSTIYGGTFTLLSSSLKKLGIDISFFGPDSSENEILALFKDNTKALFGESIGNPGLNVLDFEKLSNAAKKAGVPFIVDNTIATPYLCRPIEHGANIVIHSATKYIDGQASCLGGIVVDAGNFNWNNGKFPGLVEPDPSYHGLSYHEAFKEAAYIAKARTHILRDFGAALSAFNAFIYLRGLETLHVRMDRHSENALKVAEFLEGHENVAWVNYPKLKSDKYYALADKYLEKGGSGIILFGIKGGAKEGLEFTKKLNWINNVVHLGDVRTCVLHPGSTTHRQLTDEEQIAAGVRPEAIRLNVGIENVDDIINDLKQALQ</sequence>
<gene>
    <name evidence="7" type="ORF">HZF24_03920</name>
</gene>
<dbReference type="InterPro" id="IPR015421">
    <property type="entry name" value="PyrdxlP-dep_Trfase_major"/>
</dbReference>
<evidence type="ECO:0000313" key="7">
    <source>
        <dbReference type="EMBL" id="NYB73282.1"/>
    </source>
</evidence>
<evidence type="ECO:0000256" key="3">
    <source>
        <dbReference type="ARBA" id="ARBA00022679"/>
    </source>
</evidence>
<feature type="modified residue" description="N6-(pyridoxal phosphate)lysine" evidence="5">
    <location>
        <position position="208"/>
    </location>
</feature>
<dbReference type="PANTHER" id="PTHR43797">
    <property type="entry name" value="HOMOCYSTEINE/CYSTEINE SYNTHASE"/>
    <property type="match status" value="1"/>
</dbReference>
<dbReference type="CDD" id="cd00614">
    <property type="entry name" value="CGS_like"/>
    <property type="match status" value="1"/>
</dbReference>
<dbReference type="Proteomes" id="UP000611629">
    <property type="component" value="Unassembled WGS sequence"/>
</dbReference>
<dbReference type="InterPro" id="IPR006235">
    <property type="entry name" value="OAc-hSer/O-AcSer_sulfhydrylase"/>
</dbReference>
<dbReference type="AlphaFoldDB" id="A0A974GVE2"/>
<dbReference type="InterPro" id="IPR015424">
    <property type="entry name" value="PyrdxlP-dep_Trfase"/>
</dbReference>
<dbReference type="Gene3D" id="3.90.1150.10">
    <property type="entry name" value="Aspartate Aminotransferase, domain 1"/>
    <property type="match status" value="1"/>
</dbReference>
<dbReference type="SUPFAM" id="SSF53383">
    <property type="entry name" value="PLP-dependent transferases"/>
    <property type="match status" value="1"/>
</dbReference>
<dbReference type="NCBIfam" id="TIGR01326">
    <property type="entry name" value="OAH_OAS_sulfhy"/>
    <property type="match status" value="1"/>
</dbReference>